<name>A0A3M7SWE2_BRAPC</name>
<sequence length="70" mass="8002">MCSHLIAIGYLQESNDFINKPKREVDPNRKGHFLTSKELINSAIESYRILADAIDKLTLESLYKSKYLAS</sequence>
<organism evidence="1 2">
    <name type="scientific">Brachionus plicatilis</name>
    <name type="common">Marine rotifer</name>
    <name type="synonym">Brachionus muelleri</name>
    <dbReference type="NCBI Taxonomy" id="10195"/>
    <lineage>
        <taxon>Eukaryota</taxon>
        <taxon>Metazoa</taxon>
        <taxon>Spiralia</taxon>
        <taxon>Gnathifera</taxon>
        <taxon>Rotifera</taxon>
        <taxon>Eurotatoria</taxon>
        <taxon>Monogononta</taxon>
        <taxon>Pseudotrocha</taxon>
        <taxon>Ploima</taxon>
        <taxon>Brachionidae</taxon>
        <taxon>Brachionus</taxon>
    </lineage>
</organism>
<dbReference type="EMBL" id="REGN01000688">
    <property type="protein sequence ID" value="RNA39999.1"/>
    <property type="molecule type" value="Genomic_DNA"/>
</dbReference>
<dbReference type="AlphaFoldDB" id="A0A3M7SWE2"/>
<dbReference type="Proteomes" id="UP000276133">
    <property type="component" value="Unassembled WGS sequence"/>
</dbReference>
<evidence type="ECO:0000313" key="2">
    <source>
        <dbReference type="Proteomes" id="UP000276133"/>
    </source>
</evidence>
<gene>
    <name evidence="1" type="ORF">BpHYR1_032927</name>
</gene>
<evidence type="ECO:0000313" key="1">
    <source>
        <dbReference type="EMBL" id="RNA39999.1"/>
    </source>
</evidence>
<comment type="caution">
    <text evidence="1">The sequence shown here is derived from an EMBL/GenBank/DDBJ whole genome shotgun (WGS) entry which is preliminary data.</text>
</comment>
<reference evidence="1 2" key="1">
    <citation type="journal article" date="2018" name="Sci. Rep.">
        <title>Genomic signatures of local adaptation to the degree of environmental predictability in rotifers.</title>
        <authorList>
            <person name="Franch-Gras L."/>
            <person name="Hahn C."/>
            <person name="Garcia-Roger E.M."/>
            <person name="Carmona M.J."/>
            <person name="Serra M."/>
            <person name="Gomez A."/>
        </authorList>
    </citation>
    <scope>NUCLEOTIDE SEQUENCE [LARGE SCALE GENOMIC DNA]</scope>
    <source>
        <strain evidence="1">HYR1</strain>
    </source>
</reference>
<keyword evidence="2" id="KW-1185">Reference proteome</keyword>
<protein>
    <submittedName>
        <fullName evidence="1">Uncharacterized protein</fullName>
    </submittedName>
</protein>
<proteinExistence type="predicted"/>
<accession>A0A3M7SWE2</accession>